<feature type="transmembrane region" description="Helical" evidence="1">
    <location>
        <begin position="95"/>
        <end position="114"/>
    </location>
</feature>
<feature type="transmembrane region" description="Helical" evidence="1">
    <location>
        <begin position="70"/>
        <end position="89"/>
    </location>
</feature>
<evidence type="ECO:0000256" key="1">
    <source>
        <dbReference type="SAM" id="Phobius"/>
    </source>
</evidence>
<gene>
    <name evidence="2" type="ORF">SAMN05216261_2996</name>
</gene>
<keyword evidence="1" id="KW-0812">Transmembrane</keyword>
<dbReference type="EMBL" id="FQYK01000011">
    <property type="protein sequence ID" value="SHJ16386.1"/>
    <property type="molecule type" value="Genomic_DNA"/>
</dbReference>
<dbReference type="eggNOG" id="ENOG502Z9VS">
    <property type="taxonomic scope" value="Bacteria"/>
</dbReference>
<feature type="transmembrane region" description="Helical" evidence="1">
    <location>
        <begin position="376"/>
        <end position="397"/>
    </location>
</feature>
<feature type="transmembrane region" description="Helical" evidence="1">
    <location>
        <begin position="353"/>
        <end position="369"/>
    </location>
</feature>
<feature type="transmembrane region" description="Helical" evidence="1">
    <location>
        <begin position="155"/>
        <end position="183"/>
    </location>
</feature>
<feature type="transmembrane region" description="Helical" evidence="1">
    <location>
        <begin position="403"/>
        <end position="423"/>
    </location>
</feature>
<keyword evidence="1" id="KW-0472">Membrane</keyword>
<accession>A0A1M6H2I0</accession>
<keyword evidence="3" id="KW-1185">Reference proteome</keyword>
<feature type="transmembrane region" description="Helical" evidence="1">
    <location>
        <begin position="190"/>
        <end position="208"/>
    </location>
</feature>
<proteinExistence type="predicted"/>
<dbReference type="Proteomes" id="UP000184396">
    <property type="component" value="Unassembled WGS sequence"/>
</dbReference>
<dbReference type="STRING" id="1178825.SAMN05216261_2996"/>
<sequence length="431" mass="50423">MKLFSKQINLNSIIQILIYVFIGIFVISKGAIYFPDSYTFIDMALNHSPFYCTFLKIFTSVFGDSFELPLVIAQYGIIVFGVHFFLSYLRQVFNIHKVGIIIIQLICLAPCVYVHDLGSAILSEALTYPIFLVIFALTLKMFVEENLTYLYKISVLLFVLILTRGQFLALIPALILIVGFILYKKKSFKKYYYFLVLLIAIPILTSFTERVYNKIVFGHFVNNAMNYVHVIASPFYIANESDINLFSDQDQRTYFNLIYTSLQEAELTRNQNLSVDKDDYLFFQHNFAKICNRRIYDLGLNYYQAKGLNYIESNIALNTLCSQMVIPLIKQNFKIWIKLFTKNLKNAFGSSKQFLFFLMLLCYGVFNFIKTNKNIYKFIVIATLFMFANNVLIALVIHSIKRYIFYFDWVIFATFIILLNEFFKNEKLRES</sequence>
<feature type="transmembrane region" description="Helical" evidence="1">
    <location>
        <begin position="126"/>
        <end position="143"/>
    </location>
</feature>
<protein>
    <recommendedName>
        <fullName evidence="4">Dolichyl-phosphate-mannose-protein mannosyltransferase</fullName>
    </recommendedName>
</protein>
<dbReference type="OrthoDB" id="1410880at2"/>
<organism evidence="2 3">
    <name type="scientific">Algibacter luteus</name>
    <dbReference type="NCBI Taxonomy" id="1178825"/>
    <lineage>
        <taxon>Bacteria</taxon>
        <taxon>Pseudomonadati</taxon>
        <taxon>Bacteroidota</taxon>
        <taxon>Flavobacteriia</taxon>
        <taxon>Flavobacteriales</taxon>
        <taxon>Flavobacteriaceae</taxon>
        <taxon>Algibacter</taxon>
    </lineage>
</organism>
<name>A0A1M6H2I0_9FLAO</name>
<evidence type="ECO:0008006" key="4">
    <source>
        <dbReference type="Google" id="ProtNLM"/>
    </source>
</evidence>
<evidence type="ECO:0000313" key="3">
    <source>
        <dbReference type="Proteomes" id="UP000184396"/>
    </source>
</evidence>
<feature type="transmembrane region" description="Helical" evidence="1">
    <location>
        <begin position="12"/>
        <end position="34"/>
    </location>
</feature>
<dbReference type="AlphaFoldDB" id="A0A1M6H2I0"/>
<reference evidence="2 3" key="1">
    <citation type="submission" date="2016-11" db="EMBL/GenBank/DDBJ databases">
        <authorList>
            <person name="Jaros S."/>
            <person name="Januszkiewicz K."/>
            <person name="Wedrychowicz H."/>
        </authorList>
    </citation>
    <scope>NUCLEOTIDE SEQUENCE [LARGE SCALE GENOMIC DNA]</scope>
    <source>
        <strain evidence="2 3">CGMCC 1.12213</strain>
    </source>
</reference>
<keyword evidence="1" id="KW-1133">Transmembrane helix</keyword>
<evidence type="ECO:0000313" key="2">
    <source>
        <dbReference type="EMBL" id="SHJ16386.1"/>
    </source>
</evidence>